<evidence type="ECO:0000256" key="6">
    <source>
        <dbReference type="SAM" id="Phobius"/>
    </source>
</evidence>
<feature type="transmembrane region" description="Helical" evidence="6">
    <location>
        <begin position="17"/>
        <end position="37"/>
    </location>
</feature>
<protein>
    <submittedName>
        <fullName evidence="8">Tim44 domain-containing protein</fullName>
    </submittedName>
</protein>
<feature type="region of interest" description="Disordered" evidence="5">
    <location>
        <begin position="52"/>
        <end position="78"/>
    </location>
</feature>
<evidence type="ECO:0000259" key="7">
    <source>
        <dbReference type="SMART" id="SM00978"/>
    </source>
</evidence>
<dbReference type="Gene3D" id="3.10.450.240">
    <property type="match status" value="1"/>
</dbReference>
<evidence type="ECO:0000256" key="1">
    <source>
        <dbReference type="ARBA" id="ARBA00004370"/>
    </source>
</evidence>
<keyword evidence="6" id="KW-1133">Transmembrane helix</keyword>
<dbReference type="AlphaFoldDB" id="A0A368E2S5"/>
<dbReference type="InterPro" id="IPR007379">
    <property type="entry name" value="Tim44-like_dom"/>
</dbReference>
<gene>
    <name evidence="8" type="ORF">DBW69_00220</name>
</gene>
<feature type="domain" description="Tim44-like" evidence="7">
    <location>
        <begin position="97"/>
        <end position="243"/>
    </location>
</feature>
<dbReference type="SMART" id="SM00978">
    <property type="entry name" value="Tim44"/>
    <property type="match status" value="1"/>
</dbReference>
<evidence type="ECO:0000256" key="2">
    <source>
        <dbReference type="ARBA" id="ARBA00009597"/>
    </source>
</evidence>
<evidence type="ECO:0000256" key="4">
    <source>
        <dbReference type="ARBA" id="ARBA00023136"/>
    </source>
</evidence>
<dbReference type="Proteomes" id="UP000252132">
    <property type="component" value="Unassembled WGS sequence"/>
</dbReference>
<evidence type="ECO:0000313" key="9">
    <source>
        <dbReference type="Proteomes" id="UP000252132"/>
    </source>
</evidence>
<evidence type="ECO:0000256" key="3">
    <source>
        <dbReference type="ARBA" id="ARBA00022946"/>
    </source>
</evidence>
<keyword evidence="3" id="KW-0809">Transit peptide</keyword>
<dbReference type="InterPro" id="IPR039544">
    <property type="entry name" value="Tim44-like"/>
</dbReference>
<keyword evidence="4 6" id="KW-0472">Membrane</keyword>
<comment type="subcellular location">
    <subcellularLocation>
        <location evidence="1">Membrane</location>
    </subcellularLocation>
</comment>
<dbReference type="GO" id="GO:0030150">
    <property type="term" value="P:protein import into mitochondrial matrix"/>
    <property type="evidence" value="ECO:0007669"/>
    <property type="project" value="TreeGrafter"/>
</dbReference>
<sequence>MVSVFHVGCRNKDYKECVITILNLILLVFVIVIIWRLNAVLGTGGSTNNKNNDTYGFGLDDRDKNRNKNIDSKGQRANVAPARPPLRVVANGETPKTADELTNIRGLDPSFDAPLFIENASNAYEIILRCFSEHDRKTLKPLVSAEVYQGFDQVMKSREQEGHSLRTEIISVDRAEIADVELDGSVARITINFEASLASALTDSAGEVLEGGLENINNNKDLWSFERDLKKKNPIWVLVATESV</sequence>
<comment type="similarity">
    <text evidence="2">Belongs to the Tim44 family.</text>
</comment>
<accession>A0A368E2S5</accession>
<dbReference type="InterPro" id="IPR032710">
    <property type="entry name" value="NTF2-like_dom_sf"/>
</dbReference>
<dbReference type="SUPFAM" id="SSF54427">
    <property type="entry name" value="NTF2-like"/>
    <property type="match status" value="1"/>
</dbReference>
<evidence type="ECO:0000313" key="8">
    <source>
        <dbReference type="EMBL" id="RCL78400.1"/>
    </source>
</evidence>
<dbReference type="Pfam" id="PF04280">
    <property type="entry name" value="Tim44"/>
    <property type="match status" value="1"/>
</dbReference>
<dbReference type="PANTHER" id="PTHR10721:SF1">
    <property type="entry name" value="MITOCHONDRIAL IMPORT INNER MEMBRANE TRANSLOCASE SUBUNIT TIM44"/>
    <property type="match status" value="1"/>
</dbReference>
<dbReference type="NCBIfam" id="NF033779">
    <property type="entry name" value="Tim44_TimA_adap"/>
    <property type="match status" value="1"/>
</dbReference>
<dbReference type="GO" id="GO:0016020">
    <property type="term" value="C:membrane"/>
    <property type="evidence" value="ECO:0007669"/>
    <property type="project" value="UniProtKB-SubCell"/>
</dbReference>
<dbReference type="GO" id="GO:0051087">
    <property type="term" value="F:protein-folding chaperone binding"/>
    <property type="evidence" value="ECO:0007669"/>
    <property type="project" value="TreeGrafter"/>
</dbReference>
<proteinExistence type="inferred from homology"/>
<keyword evidence="6" id="KW-0812">Transmembrane</keyword>
<dbReference type="EMBL" id="QOQF01000001">
    <property type="protein sequence ID" value="RCL78400.1"/>
    <property type="molecule type" value="Genomic_DNA"/>
</dbReference>
<feature type="compositionally biased region" description="Basic and acidic residues" evidence="5">
    <location>
        <begin position="59"/>
        <end position="74"/>
    </location>
</feature>
<comment type="caution">
    <text evidence="8">The sequence shown here is derived from an EMBL/GenBank/DDBJ whole genome shotgun (WGS) entry which is preliminary data.</text>
</comment>
<name>A0A368E2S5_9PROT</name>
<dbReference type="PANTHER" id="PTHR10721">
    <property type="entry name" value="MITOCHONDRIAL IMPORT INNER MEMBRANE TRANSLOCASE SUBUNIT TIM44"/>
    <property type="match status" value="1"/>
</dbReference>
<reference evidence="8 9" key="1">
    <citation type="journal article" date="2018" name="Microbiome">
        <title>Fine metagenomic profile of the Mediterranean stratified and mixed water columns revealed by assembly and recruitment.</title>
        <authorList>
            <person name="Haro-Moreno J.M."/>
            <person name="Lopez-Perez M."/>
            <person name="De La Torre J.R."/>
            <person name="Picazo A."/>
            <person name="Camacho A."/>
            <person name="Rodriguez-Valera F."/>
        </authorList>
    </citation>
    <scope>NUCLEOTIDE SEQUENCE [LARGE SCALE GENOMIC DNA]</scope>
    <source>
        <strain evidence="8">MED-G55</strain>
    </source>
</reference>
<evidence type="ECO:0000256" key="5">
    <source>
        <dbReference type="SAM" id="MobiDB-lite"/>
    </source>
</evidence>
<organism evidence="8 9">
    <name type="scientific">PS1 clade bacterium</name>
    <dbReference type="NCBI Taxonomy" id="2175152"/>
    <lineage>
        <taxon>Bacteria</taxon>
        <taxon>Pseudomonadati</taxon>
        <taxon>Pseudomonadota</taxon>
        <taxon>Alphaproteobacteria</taxon>
        <taxon>PS1 clade</taxon>
    </lineage>
</organism>